<name>A0ABP0JZF9_9DINO</name>
<feature type="region of interest" description="Disordered" evidence="1">
    <location>
        <begin position="473"/>
        <end position="498"/>
    </location>
</feature>
<sequence>METQTSSNLVFLLLRWARDDETSIETGFERVESLLLCMTRLLQSLCRSSETACVEEVYKAAWCAIQIRAQNFAFPTQALVDSVLAPAPSPLCSILYSERVFQMLEPLVPEALQVMTSVRKYNQLNNLQKFGGLPPPPDDLDGLLMSEVIEKDKIILAFGRLVEGECPDLSVQHCIHLYGDKGSDPEAPGLSAFSVNSLEPILEVLQKIRDLVREAGAVPLCGAFLAMLWRAQPSRSCITSTFDNNMQTVLCTGVQERKVLSHTLTLMRRQGLGNDQIDDSYWKKAGEHCDDVLLRTKRWLHSEHFSFNILFYPKEVAMQLLPLGLPAGLAENKSLAQDLVDHVKKYLPLLRNPIFKLERAADWLEGWIGGTLQDYPLLDISAVQIMSGPSAAAAPPMFAQRPDDFAVPPNRLKLKAPEKKLALVKSYTKRAKVRIVHRAAASAWMQGVPWAEALDIASKALAAADGIPRTLALSRKGRGKGKAKGKGPAIAKGKGRSK</sequence>
<proteinExistence type="predicted"/>
<evidence type="ECO:0000313" key="2">
    <source>
        <dbReference type="EMBL" id="CAK9019473.1"/>
    </source>
</evidence>
<gene>
    <name evidence="2" type="ORF">CCMP2556_LOCUS13668</name>
</gene>
<dbReference type="Proteomes" id="UP001642484">
    <property type="component" value="Unassembled WGS sequence"/>
</dbReference>
<protein>
    <submittedName>
        <fullName evidence="2">Uncharacterized protein</fullName>
    </submittedName>
</protein>
<feature type="compositionally biased region" description="Basic residues" evidence="1">
    <location>
        <begin position="475"/>
        <end position="485"/>
    </location>
</feature>
<evidence type="ECO:0000313" key="3">
    <source>
        <dbReference type="Proteomes" id="UP001642484"/>
    </source>
</evidence>
<dbReference type="EMBL" id="CAXAMN010006869">
    <property type="protein sequence ID" value="CAK9019473.1"/>
    <property type="molecule type" value="Genomic_DNA"/>
</dbReference>
<keyword evidence="3" id="KW-1185">Reference proteome</keyword>
<reference evidence="2 3" key="1">
    <citation type="submission" date="2024-02" db="EMBL/GenBank/DDBJ databases">
        <authorList>
            <person name="Chen Y."/>
            <person name="Shah S."/>
            <person name="Dougan E. K."/>
            <person name="Thang M."/>
            <person name="Chan C."/>
        </authorList>
    </citation>
    <scope>NUCLEOTIDE SEQUENCE [LARGE SCALE GENOMIC DNA]</scope>
</reference>
<accession>A0ABP0JZF9</accession>
<comment type="caution">
    <text evidence="2">The sequence shown here is derived from an EMBL/GenBank/DDBJ whole genome shotgun (WGS) entry which is preliminary data.</text>
</comment>
<evidence type="ECO:0000256" key="1">
    <source>
        <dbReference type="SAM" id="MobiDB-lite"/>
    </source>
</evidence>
<organism evidence="2 3">
    <name type="scientific">Durusdinium trenchii</name>
    <dbReference type="NCBI Taxonomy" id="1381693"/>
    <lineage>
        <taxon>Eukaryota</taxon>
        <taxon>Sar</taxon>
        <taxon>Alveolata</taxon>
        <taxon>Dinophyceae</taxon>
        <taxon>Suessiales</taxon>
        <taxon>Symbiodiniaceae</taxon>
        <taxon>Durusdinium</taxon>
    </lineage>
</organism>